<gene>
    <name evidence="1" type="ORF">NDU88_001719</name>
</gene>
<evidence type="ECO:0000313" key="2">
    <source>
        <dbReference type="Proteomes" id="UP001066276"/>
    </source>
</evidence>
<evidence type="ECO:0000313" key="1">
    <source>
        <dbReference type="EMBL" id="KAJ1197874.1"/>
    </source>
</evidence>
<name>A0AAV7VCR3_PLEWA</name>
<proteinExistence type="predicted"/>
<dbReference type="AlphaFoldDB" id="A0AAV7VCR3"/>
<protein>
    <submittedName>
        <fullName evidence="1">Uncharacterized protein</fullName>
    </submittedName>
</protein>
<organism evidence="1 2">
    <name type="scientific">Pleurodeles waltl</name>
    <name type="common">Iberian ribbed newt</name>
    <dbReference type="NCBI Taxonomy" id="8319"/>
    <lineage>
        <taxon>Eukaryota</taxon>
        <taxon>Metazoa</taxon>
        <taxon>Chordata</taxon>
        <taxon>Craniata</taxon>
        <taxon>Vertebrata</taxon>
        <taxon>Euteleostomi</taxon>
        <taxon>Amphibia</taxon>
        <taxon>Batrachia</taxon>
        <taxon>Caudata</taxon>
        <taxon>Salamandroidea</taxon>
        <taxon>Salamandridae</taxon>
        <taxon>Pleurodelinae</taxon>
        <taxon>Pleurodeles</taxon>
    </lineage>
</organism>
<reference evidence="1" key="1">
    <citation type="journal article" date="2022" name="bioRxiv">
        <title>Sequencing and chromosome-scale assembly of the giantPleurodeles waltlgenome.</title>
        <authorList>
            <person name="Brown T."/>
            <person name="Elewa A."/>
            <person name="Iarovenko S."/>
            <person name="Subramanian E."/>
            <person name="Araus A.J."/>
            <person name="Petzold A."/>
            <person name="Susuki M."/>
            <person name="Suzuki K.-i.T."/>
            <person name="Hayashi T."/>
            <person name="Toyoda A."/>
            <person name="Oliveira C."/>
            <person name="Osipova E."/>
            <person name="Leigh N.D."/>
            <person name="Simon A."/>
            <person name="Yun M.H."/>
        </authorList>
    </citation>
    <scope>NUCLEOTIDE SEQUENCE</scope>
    <source>
        <strain evidence="1">20211129_DDA</strain>
        <tissue evidence="1">Liver</tissue>
    </source>
</reference>
<comment type="caution">
    <text evidence="1">The sequence shown here is derived from an EMBL/GenBank/DDBJ whole genome shotgun (WGS) entry which is preliminary data.</text>
</comment>
<keyword evidence="2" id="KW-1185">Reference proteome</keyword>
<accession>A0AAV7VCR3</accession>
<sequence length="124" mass="13015">MKCMVIPVTMVTNCEMVISDTVPADGRERAPTAVEMLRVASVGDLGDRWCSVCLDVRGGPGGAGGALGPQRWRLGRSVLEVTVPFLTAPAGRSGLEAALWADFGSGLRSSSLGPDQRLWRTAGT</sequence>
<dbReference type="EMBL" id="JANPWB010000003">
    <property type="protein sequence ID" value="KAJ1197874.1"/>
    <property type="molecule type" value="Genomic_DNA"/>
</dbReference>
<dbReference type="Proteomes" id="UP001066276">
    <property type="component" value="Chromosome 2_1"/>
</dbReference>